<evidence type="ECO:0000313" key="1">
    <source>
        <dbReference type="EMBL" id="QPJ86776.1"/>
    </source>
</evidence>
<name>A0ACD1BH47_9CLOT</name>
<protein>
    <submittedName>
        <fullName evidence="1">Uncharacterized protein</fullName>
    </submittedName>
</protein>
<gene>
    <name evidence="1" type="ORF">HH195_12455</name>
</gene>
<proteinExistence type="predicted"/>
<keyword evidence="1" id="KW-0614">Plasmid</keyword>
<dbReference type="Proteomes" id="UP000594603">
    <property type="component" value="Plasmid p10"/>
</dbReference>
<keyword evidence="2" id="KW-1185">Reference proteome</keyword>
<organism evidence="1 2">
    <name type="scientific">Candidatus Sarcina troglodytae</name>
    <dbReference type="NCBI Taxonomy" id="2726954"/>
    <lineage>
        <taxon>Bacteria</taxon>
        <taxon>Bacillati</taxon>
        <taxon>Bacillota</taxon>
        <taxon>Clostridia</taxon>
        <taxon>Eubacteriales</taxon>
        <taxon>Clostridiaceae</taxon>
        <taxon>Sarcina</taxon>
    </lineage>
</organism>
<dbReference type="EMBL" id="CP051764">
    <property type="protein sequence ID" value="QPJ86776.1"/>
    <property type="molecule type" value="Genomic_DNA"/>
</dbReference>
<sequence length="537" mass="63214">MDILDKQFKIKKFFKTIFRDIDFNKEKIRVFQNNKDNSYNKVYFFNDIDELVSFSTNKSNYNLNTYFQLATLHIDAQDGKEENLSTRYCLAFDFDRKDLGENFNHKNIVNLFKGLKIYCHAIVDSGNGYHAYVMLNKTADIEKVYEVQKALCRRLGADKNAIKKTQILRIPYTYNVKGDKAKTVRIVHLEDRNSKLFRAYDINFLHEKNCIVKADDNIKNDTTIKYALNNTNMPKCIQNILQNGSEEGNRYKDLQNIVVFLRQRNKDLGTIKEVCKEWAIKSNYSDSLEYRVKHIYNNKNSLELNCSQCEYQDDCYSKVISDFIYNDDKILTVSETVMGKLRVNNRKGVKVMKSNDLLVYSVLKNHADGLTIDEVMTELTYTKKKVIKNIALTEKYVRTALNNLEENGFIEIIKGNARQGIKNIYILKRDRAKIELTYNISYSATYECIKGNISTEELRLYNYMRYLHHKQQREDQKTLKGNLFQFNQIDLAKSLGVTQGRISQMIENLLDEKLLSIWYRQESKNNGFYYNIYRLNY</sequence>
<geneLocation type="plasmid" evidence="1 2">
    <name>p10</name>
</geneLocation>
<accession>A0ACD1BH47</accession>
<reference evidence="1" key="1">
    <citation type="submission" date="2020-04" db="EMBL/GenBank/DDBJ databases">
        <title>A novel bacterium ('Candidatus Sarcina troglodytae' sp. nov.) linked to a protracted, uniformly lethal epizootic among sanctuary western chimpanzees (Pan troglodytes verus) in Sierra Leone.</title>
        <authorList>
            <person name="Owens L.A."/>
            <person name="Colitti B."/>
            <person name="Hirji I."/>
            <person name="Pizaro A."/>
            <person name="Jaffe J.E."/>
            <person name="Moittie S."/>
            <person name="Bishop-Lilly K.A."/>
            <person name="Estrella L.A."/>
            <person name="Voegtly L.J."/>
            <person name="Kuhn J.H."/>
            <person name="Suen G."/>
            <person name="Deblois C.L."/>
            <person name="Dunn C."/>
            <person name="Juan-Salles C."/>
            <person name="Goldberg T.L."/>
        </authorList>
    </citation>
    <scope>NUCLEOTIDE SEQUENCE</scope>
    <source>
        <strain evidence="1">JB2</strain>
    </source>
</reference>
<evidence type="ECO:0000313" key="2">
    <source>
        <dbReference type="Proteomes" id="UP000594603"/>
    </source>
</evidence>